<organism evidence="1">
    <name type="scientific">Arundo donax</name>
    <name type="common">Giant reed</name>
    <name type="synonym">Donax arundinaceus</name>
    <dbReference type="NCBI Taxonomy" id="35708"/>
    <lineage>
        <taxon>Eukaryota</taxon>
        <taxon>Viridiplantae</taxon>
        <taxon>Streptophyta</taxon>
        <taxon>Embryophyta</taxon>
        <taxon>Tracheophyta</taxon>
        <taxon>Spermatophyta</taxon>
        <taxon>Magnoliopsida</taxon>
        <taxon>Liliopsida</taxon>
        <taxon>Poales</taxon>
        <taxon>Poaceae</taxon>
        <taxon>PACMAD clade</taxon>
        <taxon>Arundinoideae</taxon>
        <taxon>Arundineae</taxon>
        <taxon>Arundo</taxon>
    </lineage>
</organism>
<reference evidence="1" key="1">
    <citation type="submission" date="2014-09" db="EMBL/GenBank/DDBJ databases">
        <authorList>
            <person name="Magalhaes I.L.F."/>
            <person name="Oliveira U."/>
            <person name="Santos F.R."/>
            <person name="Vidigal T.H.D.A."/>
            <person name="Brescovit A.D."/>
            <person name="Santos A.J."/>
        </authorList>
    </citation>
    <scope>NUCLEOTIDE SEQUENCE</scope>
    <source>
        <tissue evidence="1">Shoot tissue taken approximately 20 cm above the soil surface</tissue>
    </source>
</reference>
<sequence>MIPISSGMGLHDIRQYLSTYHFVFSFESSMCKFPLVFCELGVDSFWLPGLYNS</sequence>
<name>A0A0A9FNQ6_ARUDO</name>
<evidence type="ECO:0000313" key="1">
    <source>
        <dbReference type="EMBL" id="JAE09928.1"/>
    </source>
</evidence>
<dbReference type="AlphaFoldDB" id="A0A0A9FNQ6"/>
<accession>A0A0A9FNQ6</accession>
<reference evidence="1" key="2">
    <citation type="journal article" date="2015" name="Data Brief">
        <title>Shoot transcriptome of the giant reed, Arundo donax.</title>
        <authorList>
            <person name="Barrero R.A."/>
            <person name="Guerrero F.D."/>
            <person name="Moolhuijzen P."/>
            <person name="Goolsby J.A."/>
            <person name="Tidwell J."/>
            <person name="Bellgard S.E."/>
            <person name="Bellgard M.I."/>
        </authorList>
    </citation>
    <scope>NUCLEOTIDE SEQUENCE</scope>
    <source>
        <tissue evidence="1">Shoot tissue taken approximately 20 cm above the soil surface</tissue>
    </source>
</reference>
<proteinExistence type="predicted"/>
<protein>
    <submittedName>
        <fullName evidence="1">Uncharacterized protein</fullName>
    </submittedName>
</protein>
<dbReference type="EMBL" id="GBRH01187968">
    <property type="protein sequence ID" value="JAE09928.1"/>
    <property type="molecule type" value="Transcribed_RNA"/>
</dbReference>